<dbReference type="RefSeq" id="WP_155433000.1">
    <property type="nucleotide sequence ID" value="NZ_JBHLXK010000001.1"/>
</dbReference>
<evidence type="ECO:0000313" key="7">
    <source>
        <dbReference type="EMBL" id="MTW31647.1"/>
    </source>
</evidence>
<dbReference type="NCBIfam" id="NF037997">
    <property type="entry name" value="Na_Pi_symport"/>
    <property type="match status" value="1"/>
</dbReference>
<evidence type="ECO:0000313" key="8">
    <source>
        <dbReference type="Proteomes" id="UP000735592"/>
    </source>
</evidence>
<organism evidence="7 8">
    <name type="scientific">Pseudoduganella danionis</name>
    <dbReference type="NCBI Taxonomy" id="1890295"/>
    <lineage>
        <taxon>Bacteria</taxon>
        <taxon>Pseudomonadati</taxon>
        <taxon>Pseudomonadota</taxon>
        <taxon>Betaproteobacteria</taxon>
        <taxon>Burkholderiales</taxon>
        <taxon>Oxalobacteraceae</taxon>
        <taxon>Telluria group</taxon>
        <taxon>Pseudoduganella</taxon>
    </lineage>
</organism>
<feature type="transmembrane region" description="Helical" evidence="6">
    <location>
        <begin position="6"/>
        <end position="22"/>
    </location>
</feature>
<feature type="transmembrane region" description="Helical" evidence="6">
    <location>
        <begin position="193"/>
        <end position="220"/>
    </location>
</feature>
<feature type="transmembrane region" description="Helical" evidence="6">
    <location>
        <begin position="169"/>
        <end position="187"/>
    </location>
</feature>
<evidence type="ECO:0000256" key="5">
    <source>
        <dbReference type="ARBA" id="ARBA00023136"/>
    </source>
</evidence>
<dbReference type="PANTHER" id="PTHR10010">
    <property type="entry name" value="SOLUTE CARRIER FAMILY 34 SODIUM PHOSPHATE , MEMBER 2-RELATED"/>
    <property type="match status" value="1"/>
</dbReference>
<evidence type="ECO:0000256" key="6">
    <source>
        <dbReference type="SAM" id="Phobius"/>
    </source>
</evidence>
<keyword evidence="3 6" id="KW-0812">Transmembrane</keyword>
<gene>
    <name evidence="7" type="ORF">GM655_02280</name>
</gene>
<feature type="transmembrane region" description="Helical" evidence="6">
    <location>
        <begin position="89"/>
        <end position="112"/>
    </location>
</feature>
<comment type="caution">
    <text evidence="7">The sequence shown here is derived from an EMBL/GenBank/DDBJ whole genome shotgun (WGS) entry which is preliminary data.</text>
</comment>
<comment type="subcellular location">
    <subcellularLocation>
        <location evidence="1">Cell membrane</location>
        <topology evidence="1">Multi-pass membrane protein</topology>
    </subcellularLocation>
</comment>
<dbReference type="PANTHER" id="PTHR10010:SF46">
    <property type="entry name" value="SODIUM-DEPENDENT PHOSPHATE TRANSPORT PROTEIN 2B"/>
    <property type="match status" value="1"/>
</dbReference>
<dbReference type="InterPro" id="IPR003841">
    <property type="entry name" value="Na/Pi_transpt"/>
</dbReference>
<evidence type="ECO:0000256" key="3">
    <source>
        <dbReference type="ARBA" id="ARBA00022692"/>
    </source>
</evidence>
<feature type="transmembrane region" description="Helical" evidence="6">
    <location>
        <begin position="132"/>
        <end position="149"/>
    </location>
</feature>
<sequence>MDIFASIFAGLGLFFIGIRLLSNNVKQLIGRRMRVLITRVLAGNGSVALLGLLAGAIIQSLNAVTFVMVALVSAGAIDKRRAFPVISWANLGTSVLILMATLNMHWLILLLIGITGTTYYLNLDQSARYRHAIGALLGLGLLFLGIDFIKSGSAILKHTLWLKDAMQVAGQYPLLSFAIGTLIAALVQSSPTVTVVAMAMAAAGLLPFSSGAMIVLGAGLGSGLATLSMTGKLTGSARQLVLYQVTLKASGVTVMMTLLTVDWLSGQRLAEHGMQQLGLGPSGQLAAIYLLLQIASDLAMRALRAPVLQWLEQLAPPSVEETLGRPHYINDEALVEPETALLLVEKEQQRLLASLPTYLDALREDVYSSSPAAHILRAAEGNVIRECDVFLTELADRNHSREVLEQTIVLRDRNQLLNNLQEALAELDQAIGDPVRMGEVRGLIDSLVESLHMMLETLAEVAAAPAAADLEMLRMLTHDRSELMDAIRRRMQGGGIAAEIQQAVFSATGLFERSVWLLRRYVLLLDVRPDSAAPAPAGSERASRYSAA</sequence>
<evidence type="ECO:0000256" key="1">
    <source>
        <dbReference type="ARBA" id="ARBA00004651"/>
    </source>
</evidence>
<dbReference type="Pfam" id="PF02690">
    <property type="entry name" value="Na_Pi_cotrans"/>
    <property type="match status" value="2"/>
</dbReference>
<protein>
    <submittedName>
        <fullName evidence="7">Na/Pi cotransporter family protein</fullName>
    </submittedName>
</protein>
<dbReference type="EMBL" id="WNKW01000001">
    <property type="protein sequence ID" value="MTW31647.1"/>
    <property type="molecule type" value="Genomic_DNA"/>
</dbReference>
<evidence type="ECO:0000256" key="4">
    <source>
        <dbReference type="ARBA" id="ARBA00022989"/>
    </source>
</evidence>
<keyword evidence="2" id="KW-1003">Cell membrane</keyword>
<proteinExistence type="predicted"/>
<evidence type="ECO:0000256" key="2">
    <source>
        <dbReference type="ARBA" id="ARBA00022475"/>
    </source>
</evidence>
<dbReference type="Proteomes" id="UP000735592">
    <property type="component" value="Unassembled WGS sequence"/>
</dbReference>
<keyword evidence="4 6" id="KW-1133">Transmembrane helix</keyword>
<keyword evidence="8" id="KW-1185">Reference proteome</keyword>
<name>A0ABW9SLX6_9BURK</name>
<feature type="transmembrane region" description="Helical" evidence="6">
    <location>
        <begin position="34"/>
        <end position="54"/>
    </location>
</feature>
<keyword evidence="5 6" id="KW-0472">Membrane</keyword>
<reference evidence="7 8" key="1">
    <citation type="submission" date="2019-11" db="EMBL/GenBank/DDBJ databases">
        <title>Type strains purchased from KCTC, JCM and DSMZ.</title>
        <authorList>
            <person name="Lu H."/>
        </authorList>
    </citation>
    <scope>NUCLEOTIDE SEQUENCE [LARGE SCALE GENOMIC DNA]</scope>
    <source>
        <strain evidence="7 8">DSM 103461</strain>
    </source>
</reference>
<accession>A0ABW9SLX6</accession>